<gene>
    <name evidence="1" type="ORF">IAC55_07790</name>
</gene>
<dbReference type="EMBL" id="JADIMX010000149">
    <property type="protein sequence ID" value="MBO8435203.1"/>
    <property type="molecule type" value="Genomic_DNA"/>
</dbReference>
<organism evidence="1 2">
    <name type="scientific">Candidatus Fimicola merdigallinarum</name>
    <dbReference type="NCBI Taxonomy" id="2840819"/>
    <lineage>
        <taxon>Bacteria</taxon>
        <taxon>Bacillati</taxon>
        <taxon>Bacillota</taxon>
        <taxon>Clostridia</taxon>
        <taxon>Lachnospirales</taxon>
        <taxon>Lachnospiraceae</taxon>
        <taxon>Lachnospiraceae incertae sedis</taxon>
        <taxon>Candidatus Fimicola</taxon>
    </lineage>
</organism>
<evidence type="ECO:0000313" key="2">
    <source>
        <dbReference type="Proteomes" id="UP000823611"/>
    </source>
</evidence>
<protein>
    <submittedName>
        <fullName evidence="1">Uncharacterized protein</fullName>
    </submittedName>
</protein>
<dbReference type="Proteomes" id="UP000823611">
    <property type="component" value="Unassembled WGS sequence"/>
</dbReference>
<dbReference type="AlphaFoldDB" id="A0A9D9H557"/>
<comment type="caution">
    <text evidence="1">The sequence shown here is derived from an EMBL/GenBank/DDBJ whole genome shotgun (WGS) entry which is preliminary data.</text>
</comment>
<reference evidence="1" key="2">
    <citation type="journal article" date="2021" name="PeerJ">
        <title>Extensive microbial diversity within the chicken gut microbiome revealed by metagenomics and culture.</title>
        <authorList>
            <person name="Gilroy R."/>
            <person name="Ravi A."/>
            <person name="Getino M."/>
            <person name="Pursley I."/>
            <person name="Horton D.L."/>
            <person name="Alikhan N.F."/>
            <person name="Baker D."/>
            <person name="Gharbi K."/>
            <person name="Hall N."/>
            <person name="Watson M."/>
            <person name="Adriaenssens E.M."/>
            <person name="Foster-Nyarko E."/>
            <person name="Jarju S."/>
            <person name="Secka A."/>
            <person name="Antonio M."/>
            <person name="Oren A."/>
            <person name="Chaudhuri R.R."/>
            <person name="La Ragione R."/>
            <person name="Hildebrand F."/>
            <person name="Pallen M.J."/>
        </authorList>
    </citation>
    <scope>NUCLEOTIDE SEQUENCE</scope>
    <source>
        <strain evidence="1">F6-4510</strain>
    </source>
</reference>
<proteinExistence type="predicted"/>
<accession>A0A9D9H557</accession>
<evidence type="ECO:0000313" key="1">
    <source>
        <dbReference type="EMBL" id="MBO8435203.1"/>
    </source>
</evidence>
<sequence>MLKKSEDIDIREEANERFYIGFVSRCFKLKVNIGDISKFSELSIDRITISIGFTCS</sequence>
<reference evidence="1" key="1">
    <citation type="submission" date="2020-10" db="EMBL/GenBank/DDBJ databases">
        <authorList>
            <person name="Gilroy R."/>
        </authorList>
    </citation>
    <scope>NUCLEOTIDE SEQUENCE</scope>
    <source>
        <strain evidence="1">F6-4510</strain>
    </source>
</reference>
<name>A0A9D9H557_9FIRM</name>